<accession>A0A0C3KI86</accession>
<proteinExistence type="predicted"/>
<dbReference type="AlphaFoldDB" id="A0A0C3KI86"/>
<dbReference type="HOGENOM" id="CLU_2923605_0_0_1"/>
<dbReference type="EMBL" id="KN831955">
    <property type="protein sequence ID" value="KIO09317.1"/>
    <property type="molecule type" value="Genomic_DNA"/>
</dbReference>
<keyword evidence="2" id="KW-1185">Reference proteome</keyword>
<evidence type="ECO:0000313" key="1">
    <source>
        <dbReference type="EMBL" id="KIO09317.1"/>
    </source>
</evidence>
<name>A0A0C3KI86_PISTI</name>
<reference evidence="2" key="2">
    <citation type="submission" date="2015-01" db="EMBL/GenBank/DDBJ databases">
        <title>Evolutionary Origins and Diversification of the Mycorrhizal Mutualists.</title>
        <authorList>
            <consortium name="DOE Joint Genome Institute"/>
            <consortium name="Mycorrhizal Genomics Consortium"/>
            <person name="Kohler A."/>
            <person name="Kuo A."/>
            <person name="Nagy L.G."/>
            <person name="Floudas D."/>
            <person name="Copeland A."/>
            <person name="Barry K.W."/>
            <person name="Cichocki N."/>
            <person name="Veneault-Fourrey C."/>
            <person name="LaButti K."/>
            <person name="Lindquist E.A."/>
            <person name="Lipzen A."/>
            <person name="Lundell T."/>
            <person name="Morin E."/>
            <person name="Murat C."/>
            <person name="Riley R."/>
            <person name="Ohm R."/>
            <person name="Sun H."/>
            <person name="Tunlid A."/>
            <person name="Henrissat B."/>
            <person name="Grigoriev I.V."/>
            <person name="Hibbett D.S."/>
            <person name="Martin F."/>
        </authorList>
    </citation>
    <scope>NUCLEOTIDE SEQUENCE [LARGE SCALE GENOMIC DNA]</scope>
    <source>
        <strain evidence="2">Marx 270</strain>
    </source>
</reference>
<gene>
    <name evidence="1" type="ORF">M404DRAFT_996911</name>
</gene>
<protein>
    <submittedName>
        <fullName evidence="1">Uncharacterized protein</fullName>
    </submittedName>
</protein>
<dbReference type="Proteomes" id="UP000054217">
    <property type="component" value="Unassembled WGS sequence"/>
</dbReference>
<evidence type="ECO:0000313" key="2">
    <source>
        <dbReference type="Proteomes" id="UP000054217"/>
    </source>
</evidence>
<reference evidence="1 2" key="1">
    <citation type="submission" date="2014-04" db="EMBL/GenBank/DDBJ databases">
        <authorList>
            <consortium name="DOE Joint Genome Institute"/>
            <person name="Kuo A."/>
            <person name="Kohler A."/>
            <person name="Costa M.D."/>
            <person name="Nagy L.G."/>
            <person name="Floudas D."/>
            <person name="Copeland A."/>
            <person name="Barry K.W."/>
            <person name="Cichocki N."/>
            <person name="Veneault-Fourrey C."/>
            <person name="LaButti K."/>
            <person name="Lindquist E.A."/>
            <person name="Lipzen A."/>
            <person name="Lundell T."/>
            <person name="Morin E."/>
            <person name="Murat C."/>
            <person name="Sun H."/>
            <person name="Tunlid A."/>
            <person name="Henrissat B."/>
            <person name="Grigoriev I.V."/>
            <person name="Hibbett D.S."/>
            <person name="Martin F."/>
            <person name="Nordberg H.P."/>
            <person name="Cantor M.N."/>
            <person name="Hua S.X."/>
        </authorList>
    </citation>
    <scope>NUCLEOTIDE SEQUENCE [LARGE SCALE GENOMIC DNA]</scope>
    <source>
        <strain evidence="1 2">Marx 270</strain>
    </source>
</reference>
<dbReference type="InParanoid" id="A0A0C3KI86"/>
<sequence>MRAASQTGMLGHCGSIFRATGTFSAQANSLILLSALWRLQQRFPVCSCYFGALHGSYDVAV</sequence>
<organism evidence="1 2">
    <name type="scientific">Pisolithus tinctorius Marx 270</name>
    <dbReference type="NCBI Taxonomy" id="870435"/>
    <lineage>
        <taxon>Eukaryota</taxon>
        <taxon>Fungi</taxon>
        <taxon>Dikarya</taxon>
        <taxon>Basidiomycota</taxon>
        <taxon>Agaricomycotina</taxon>
        <taxon>Agaricomycetes</taxon>
        <taxon>Agaricomycetidae</taxon>
        <taxon>Boletales</taxon>
        <taxon>Sclerodermatineae</taxon>
        <taxon>Pisolithaceae</taxon>
        <taxon>Pisolithus</taxon>
    </lineage>
</organism>